<evidence type="ECO:0000313" key="3">
    <source>
        <dbReference type="EMBL" id="KAG8188141.1"/>
    </source>
</evidence>
<evidence type="ECO:0000256" key="1">
    <source>
        <dbReference type="SAM" id="MobiDB-lite"/>
    </source>
</evidence>
<reference evidence="3 4" key="1">
    <citation type="journal article" date="2022" name="Nat. Ecol. Evol.">
        <title>A masculinizing supergene underlies an exaggerated male reproductive morph in a spider.</title>
        <authorList>
            <person name="Hendrickx F."/>
            <person name="De Corte Z."/>
            <person name="Sonet G."/>
            <person name="Van Belleghem S.M."/>
            <person name="Kostlbacher S."/>
            <person name="Vangestel C."/>
        </authorList>
    </citation>
    <scope>NUCLEOTIDE SEQUENCE [LARGE SCALE GENOMIC DNA]</scope>
    <source>
        <strain evidence="3">W744_W776</strain>
    </source>
</reference>
<keyword evidence="2" id="KW-0472">Membrane</keyword>
<keyword evidence="4" id="KW-1185">Reference proteome</keyword>
<dbReference type="Proteomes" id="UP000827092">
    <property type="component" value="Unassembled WGS sequence"/>
</dbReference>
<feature type="region of interest" description="Disordered" evidence="1">
    <location>
        <begin position="353"/>
        <end position="415"/>
    </location>
</feature>
<protein>
    <submittedName>
        <fullName evidence="3">Uncharacterized protein</fullName>
    </submittedName>
</protein>
<feature type="compositionally biased region" description="Polar residues" evidence="1">
    <location>
        <begin position="353"/>
        <end position="367"/>
    </location>
</feature>
<feature type="compositionally biased region" description="Basic residues" evidence="1">
    <location>
        <begin position="406"/>
        <end position="415"/>
    </location>
</feature>
<evidence type="ECO:0000256" key="2">
    <source>
        <dbReference type="SAM" id="Phobius"/>
    </source>
</evidence>
<keyword evidence="2" id="KW-1133">Transmembrane helix</keyword>
<feature type="compositionally biased region" description="Polar residues" evidence="1">
    <location>
        <begin position="268"/>
        <end position="294"/>
    </location>
</feature>
<gene>
    <name evidence="3" type="ORF">JTE90_029067</name>
</gene>
<accession>A0AAV6UXE5</accession>
<feature type="compositionally biased region" description="Basic residues" evidence="1">
    <location>
        <begin position="172"/>
        <end position="182"/>
    </location>
</feature>
<feature type="transmembrane region" description="Helical" evidence="2">
    <location>
        <begin position="40"/>
        <end position="61"/>
    </location>
</feature>
<feature type="compositionally biased region" description="Basic and acidic residues" evidence="1">
    <location>
        <begin position="368"/>
        <end position="377"/>
    </location>
</feature>
<comment type="caution">
    <text evidence="3">The sequence shown here is derived from an EMBL/GenBank/DDBJ whole genome shotgun (WGS) entry which is preliminary data.</text>
</comment>
<feature type="region of interest" description="Disordered" evidence="1">
    <location>
        <begin position="148"/>
        <end position="335"/>
    </location>
</feature>
<feature type="transmembrane region" description="Helical" evidence="2">
    <location>
        <begin position="73"/>
        <end position="92"/>
    </location>
</feature>
<feature type="compositionally biased region" description="Polar residues" evidence="1">
    <location>
        <begin position="235"/>
        <end position="245"/>
    </location>
</feature>
<proteinExistence type="predicted"/>
<evidence type="ECO:0000313" key="4">
    <source>
        <dbReference type="Proteomes" id="UP000827092"/>
    </source>
</evidence>
<feature type="compositionally biased region" description="Basic and acidic residues" evidence="1">
    <location>
        <begin position="222"/>
        <end position="231"/>
    </location>
</feature>
<dbReference type="AlphaFoldDB" id="A0AAV6UXE5"/>
<sequence length="415" mass="46696">MDTSGSSVDDQDIVNLCKELLLWKPTRCRGRFWCLSPETWLAFGFFLMVMGLSLLSTGCFFTSDADKKQVIKFGFFALLLGTTILIMLIGRVNDGTYCRLLCAHTSPPKFVGVCISPPIQPEFLSAMLLPEINREWVPVETLPGFERCHADIVPPPTQQATAGDENGEESRSKKRRNRKKKVNNSFSELDPASQESNEIIARVDANQEDVQLRNGDPPSKIKKQDFNKLNEDSDQQSLQENSQPAKLNPDGYNLNKSISQEKDKQMRNQKQAGNHQSSSRLYDSIYKNNSSTRNKVLEENSSDYNHKDSLQTASRLISKGKSDKPAVNFITDEQQKKSELALLSPDQNYANNSFEQLNITSGHLGNNTKEKSEKSADKTSSSNTTSTEMQQVDPKPVSPDFITSTSKKRNRRRKK</sequence>
<feature type="compositionally biased region" description="Polar residues" evidence="1">
    <location>
        <begin position="378"/>
        <end position="390"/>
    </location>
</feature>
<dbReference type="EMBL" id="JAFNEN010000248">
    <property type="protein sequence ID" value="KAG8188141.1"/>
    <property type="molecule type" value="Genomic_DNA"/>
</dbReference>
<organism evidence="3 4">
    <name type="scientific">Oedothorax gibbosus</name>
    <dbReference type="NCBI Taxonomy" id="931172"/>
    <lineage>
        <taxon>Eukaryota</taxon>
        <taxon>Metazoa</taxon>
        <taxon>Ecdysozoa</taxon>
        <taxon>Arthropoda</taxon>
        <taxon>Chelicerata</taxon>
        <taxon>Arachnida</taxon>
        <taxon>Araneae</taxon>
        <taxon>Araneomorphae</taxon>
        <taxon>Entelegynae</taxon>
        <taxon>Araneoidea</taxon>
        <taxon>Linyphiidae</taxon>
        <taxon>Erigoninae</taxon>
        <taxon>Oedothorax</taxon>
    </lineage>
</organism>
<keyword evidence="2" id="KW-0812">Transmembrane</keyword>
<name>A0AAV6UXE5_9ARAC</name>